<evidence type="ECO:0000313" key="1">
    <source>
        <dbReference type="EMBL" id="TFK84219.1"/>
    </source>
</evidence>
<dbReference type="AlphaFoldDB" id="A0A5C3P5D2"/>
<reference evidence="1 2" key="1">
    <citation type="journal article" date="2019" name="Nat. Ecol. Evol.">
        <title>Megaphylogeny resolves global patterns of mushroom evolution.</title>
        <authorList>
            <person name="Varga T."/>
            <person name="Krizsan K."/>
            <person name="Foldi C."/>
            <person name="Dima B."/>
            <person name="Sanchez-Garcia M."/>
            <person name="Sanchez-Ramirez S."/>
            <person name="Szollosi G.J."/>
            <person name="Szarkandi J.G."/>
            <person name="Papp V."/>
            <person name="Albert L."/>
            <person name="Andreopoulos W."/>
            <person name="Angelini C."/>
            <person name="Antonin V."/>
            <person name="Barry K.W."/>
            <person name="Bougher N.L."/>
            <person name="Buchanan P."/>
            <person name="Buyck B."/>
            <person name="Bense V."/>
            <person name="Catcheside P."/>
            <person name="Chovatia M."/>
            <person name="Cooper J."/>
            <person name="Damon W."/>
            <person name="Desjardin D."/>
            <person name="Finy P."/>
            <person name="Geml J."/>
            <person name="Haridas S."/>
            <person name="Hughes K."/>
            <person name="Justo A."/>
            <person name="Karasinski D."/>
            <person name="Kautmanova I."/>
            <person name="Kiss B."/>
            <person name="Kocsube S."/>
            <person name="Kotiranta H."/>
            <person name="LaButti K.M."/>
            <person name="Lechner B.E."/>
            <person name="Liimatainen K."/>
            <person name="Lipzen A."/>
            <person name="Lukacs Z."/>
            <person name="Mihaltcheva S."/>
            <person name="Morgado L.N."/>
            <person name="Niskanen T."/>
            <person name="Noordeloos M.E."/>
            <person name="Ohm R.A."/>
            <person name="Ortiz-Santana B."/>
            <person name="Ovrebo C."/>
            <person name="Racz N."/>
            <person name="Riley R."/>
            <person name="Savchenko A."/>
            <person name="Shiryaev A."/>
            <person name="Soop K."/>
            <person name="Spirin V."/>
            <person name="Szebenyi C."/>
            <person name="Tomsovsky M."/>
            <person name="Tulloss R.E."/>
            <person name="Uehling J."/>
            <person name="Grigoriev I.V."/>
            <person name="Vagvolgyi C."/>
            <person name="Papp T."/>
            <person name="Martin F.M."/>
            <person name="Miettinen O."/>
            <person name="Hibbett D.S."/>
            <person name="Nagy L.G."/>
        </authorList>
    </citation>
    <scope>NUCLEOTIDE SEQUENCE [LARGE SCALE GENOMIC DNA]</scope>
    <source>
        <strain evidence="1 2">HHB13444</strain>
    </source>
</reference>
<organism evidence="1 2">
    <name type="scientific">Polyporus arcularius HHB13444</name>
    <dbReference type="NCBI Taxonomy" id="1314778"/>
    <lineage>
        <taxon>Eukaryota</taxon>
        <taxon>Fungi</taxon>
        <taxon>Dikarya</taxon>
        <taxon>Basidiomycota</taxon>
        <taxon>Agaricomycotina</taxon>
        <taxon>Agaricomycetes</taxon>
        <taxon>Polyporales</taxon>
        <taxon>Polyporaceae</taxon>
        <taxon>Polyporus</taxon>
    </lineage>
</organism>
<dbReference type="EMBL" id="ML211332">
    <property type="protein sequence ID" value="TFK84219.1"/>
    <property type="molecule type" value="Genomic_DNA"/>
</dbReference>
<dbReference type="InParanoid" id="A0A5C3P5D2"/>
<proteinExistence type="predicted"/>
<dbReference type="STRING" id="1314778.A0A5C3P5D2"/>
<dbReference type="Proteomes" id="UP000308197">
    <property type="component" value="Unassembled WGS sequence"/>
</dbReference>
<accession>A0A5C3P5D2</accession>
<dbReference type="Gene3D" id="3.60.130.30">
    <property type="match status" value="1"/>
</dbReference>
<evidence type="ECO:0000313" key="2">
    <source>
        <dbReference type="Proteomes" id="UP000308197"/>
    </source>
</evidence>
<feature type="non-terminal residue" evidence="1">
    <location>
        <position position="1"/>
    </location>
</feature>
<evidence type="ECO:0008006" key="3">
    <source>
        <dbReference type="Google" id="ProtNLM"/>
    </source>
</evidence>
<gene>
    <name evidence="1" type="ORF">K466DRAFT_496998</name>
</gene>
<keyword evidence="2" id="KW-1185">Reference proteome</keyword>
<name>A0A5C3P5D2_9APHY</name>
<sequence length="274" mass="30670">PILFIDSSGRIFMVLVGRPSGAKDWDALCRAAVDVLVEEGAKYQPEGKPNTRRGPHQNVSGGYSFGGGQTRVSNFSHSAHNEEIVKRLCEDPNFRRLAGFVDASFKLYGRKLHQEYRACMKDLLDRDPGLEPPFRKNVFAATTFNLGGKVATYTHTDHLNYAPGWCAVVALGNFDSKLGGHLVLWDLNIYVEFPAGSLILLPSAILRHSNVAIQEGESRYSFTQYTAGGLFRWRACGFQSQKDFFAKGGKFPVDGWTRWKQEIEKFTKLEELGK</sequence>
<protein>
    <recommendedName>
        <fullName evidence="3">Prolyl 4-hydroxylase alpha subunit Fe(2+) 2OG dioxygenase domain-containing protein</fullName>
    </recommendedName>
</protein>